<reference evidence="4 5" key="1">
    <citation type="submission" date="2023-08" db="EMBL/GenBank/DDBJ databases">
        <title>Implementing the SeqCode for naming new Mesorhizobium species isolated from Vachellia karroo root nodules.</title>
        <authorList>
            <person name="Van Lill M."/>
        </authorList>
    </citation>
    <scope>NUCLEOTIDE SEQUENCE [LARGE SCALE GENOMIC DNA]</scope>
    <source>
        <strain evidence="4 5">VK3E</strain>
    </source>
</reference>
<dbReference type="Proteomes" id="UP001272097">
    <property type="component" value="Unassembled WGS sequence"/>
</dbReference>
<feature type="domain" description="DUF1214" evidence="2">
    <location>
        <begin position="399"/>
        <end position="505"/>
    </location>
</feature>
<dbReference type="PANTHER" id="PTHR36509">
    <property type="entry name" value="BLL3101 PROTEIN"/>
    <property type="match status" value="1"/>
</dbReference>
<dbReference type="PANTHER" id="PTHR36509:SF3">
    <property type="entry name" value="SIGNAL PEPTIDE PROTEIN"/>
    <property type="match status" value="1"/>
</dbReference>
<dbReference type="InterPro" id="IPR037050">
    <property type="entry name" value="DUF1254_sf"/>
</dbReference>
<dbReference type="Gene3D" id="2.60.40.1610">
    <property type="entry name" value="Domain of unknown function DUF1254"/>
    <property type="match status" value="1"/>
</dbReference>
<evidence type="ECO:0000313" key="5">
    <source>
        <dbReference type="Proteomes" id="UP001272097"/>
    </source>
</evidence>
<keyword evidence="1" id="KW-0732">Signal</keyword>
<dbReference type="Pfam" id="PF06863">
    <property type="entry name" value="DUF1254"/>
    <property type="match status" value="1"/>
</dbReference>
<evidence type="ECO:0000313" key="4">
    <source>
        <dbReference type="EMBL" id="MDX8441976.1"/>
    </source>
</evidence>
<dbReference type="InterPro" id="IPR010621">
    <property type="entry name" value="DUF1214"/>
</dbReference>
<dbReference type="Gene3D" id="2.60.120.600">
    <property type="entry name" value="Domain of unknown function DUF1214, C-terminal domain"/>
    <property type="match status" value="1"/>
</dbReference>
<organism evidence="4 5">
    <name type="scientific">Mesorhizobium australafricanum</name>
    <dbReference type="NCBI Taxonomy" id="3072311"/>
    <lineage>
        <taxon>Bacteria</taxon>
        <taxon>Pseudomonadati</taxon>
        <taxon>Pseudomonadota</taxon>
        <taxon>Alphaproteobacteria</taxon>
        <taxon>Hyphomicrobiales</taxon>
        <taxon>Phyllobacteriaceae</taxon>
        <taxon>Mesorhizobium</taxon>
    </lineage>
</organism>
<proteinExistence type="predicted"/>
<gene>
    <name evidence="4" type="ORF">RFM51_20525</name>
</gene>
<protein>
    <submittedName>
        <fullName evidence="4">DUF1254 domain-containing protein</fullName>
    </submittedName>
</protein>
<comment type="caution">
    <text evidence="4">The sequence shown here is derived from an EMBL/GenBank/DDBJ whole genome shotgun (WGS) entry which is preliminary data.</text>
</comment>
<accession>A0ABU4X0X8</accession>
<evidence type="ECO:0000256" key="1">
    <source>
        <dbReference type="SAM" id="SignalP"/>
    </source>
</evidence>
<dbReference type="InterPro" id="IPR037049">
    <property type="entry name" value="DUF1214_C_sf"/>
</dbReference>
<dbReference type="SUPFAM" id="SSF160935">
    <property type="entry name" value="VPA0735-like"/>
    <property type="match status" value="1"/>
</dbReference>
<feature type="domain" description="DUF1254" evidence="3">
    <location>
        <begin position="108"/>
        <end position="245"/>
    </location>
</feature>
<dbReference type="Pfam" id="PF06742">
    <property type="entry name" value="DUF1214"/>
    <property type="match status" value="1"/>
</dbReference>
<dbReference type="EMBL" id="JAVIIS010000031">
    <property type="protein sequence ID" value="MDX8441976.1"/>
    <property type="molecule type" value="Genomic_DNA"/>
</dbReference>
<name>A0ABU4X0X8_9HYPH</name>
<dbReference type="RefSeq" id="WP_320215976.1">
    <property type="nucleotide sequence ID" value="NZ_JAVIIS010000031.1"/>
</dbReference>
<feature type="chain" id="PRO_5045214148" evidence="1">
    <location>
        <begin position="25"/>
        <end position="522"/>
    </location>
</feature>
<keyword evidence="5" id="KW-1185">Reference proteome</keyword>
<sequence>MIRYGMRSFALVGASLLAMNIASAQEGKTTGYNHKIPEKIMTPDKVETSIGTLNFFDGMPDDATVGKLYDNLDVIRGVEAFLNGVPATSIEGVRLGSLELGADASNKAIITEQLMDSAPLFLTGNTDTVYGMAMLDLQKDGPTVVEVPAGSGPGTVNDAYFRFVADMGAPGLDRGKGGKYLILPPDYKGDLNPPVGGMEAKVKGQKYFVSKSTSYVNWLILRGFLVDGKTDAAVASFKKGLKVYPLSKRDNPPKMEFINGSRVPMNTIHANDFEFFEELHTVVEREPSSMFDPEMLGLFASIGIQKGKPFAPDARMKKLLTDAVAIGNATSRALLFRPRLDDVKLYPNSAWGTAFVGGSYQWLRDGGAGGRNLDARTLFFYQATVNTPAMVQKMVGAGSQYAYAATDANGDYLDGAKSYRLRIPANAPAKDFWSVVIYDPQTRSQLQTGQAFPSKNNKRDKLAENSDGSVDLYFGPAAPEGKEANWIQTVPGKGWYTLLRLYGPLEPWFDKTWRPGEFEVVK</sequence>
<dbReference type="Gene3D" id="1.10.3360.10">
    <property type="entry name" value="VPA0735-like domain"/>
    <property type="match status" value="1"/>
</dbReference>
<dbReference type="InterPro" id="IPR010679">
    <property type="entry name" value="DUF1254"/>
</dbReference>
<evidence type="ECO:0000259" key="3">
    <source>
        <dbReference type="Pfam" id="PF06863"/>
    </source>
</evidence>
<feature type="signal peptide" evidence="1">
    <location>
        <begin position="1"/>
        <end position="24"/>
    </location>
</feature>
<evidence type="ECO:0000259" key="2">
    <source>
        <dbReference type="Pfam" id="PF06742"/>
    </source>
</evidence>